<protein>
    <submittedName>
        <fullName evidence="2">Uncharacterized protein</fullName>
    </submittedName>
</protein>
<proteinExistence type="predicted"/>
<feature type="region of interest" description="Disordered" evidence="1">
    <location>
        <begin position="19"/>
        <end position="59"/>
    </location>
</feature>
<dbReference type="Proteomes" id="UP000636709">
    <property type="component" value="Unassembled WGS sequence"/>
</dbReference>
<gene>
    <name evidence="2" type="ORF">HU200_064960</name>
</gene>
<reference evidence="2" key="1">
    <citation type="submission" date="2020-07" db="EMBL/GenBank/DDBJ databases">
        <title>Genome sequence and genetic diversity analysis of an under-domesticated orphan crop, white fonio (Digitaria exilis).</title>
        <authorList>
            <person name="Bennetzen J.L."/>
            <person name="Chen S."/>
            <person name="Ma X."/>
            <person name="Wang X."/>
            <person name="Yssel A.E.J."/>
            <person name="Chaluvadi S.R."/>
            <person name="Johnson M."/>
            <person name="Gangashetty P."/>
            <person name="Hamidou F."/>
            <person name="Sanogo M.D."/>
            <person name="Zwaenepoel A."/>
            <person name="Wallace J."/>
            <person name="Van De Peer Y."/>
            <person name="Van Deynze A."/>
        </authorList>
    </citation>
    <scope>NUCLEOTIDE SEQUENCE</scope>
    <source>
        <tissue evidence="2">Leaves</tissue>
    </source>
</reference>
<dbReference type="EMBL" id="JACEFO010002816">
    <property type="protein sequence ID" value="KAF8648374.1"/>
    <property type="molecule type" value="Genomic_DNA"/>
</dbReference>
<sequence length="198" mass="21884">MPINTLSKIAKLQQAAAASTTRARFQPKHVRDGVHQQDRPSPPAPPDRTVRRLRGDHERRLGLPRSARRWIVQCALARGARDLVIPTSPIRDVHTVVHPLSHRMERRHVPDGMVDASIDQKLAATANSRRLRTARRGPRKVSIWPRGVEGRPLMDQAITVIARHIKNFGEVRNSASAGRVKPIGAGRRIGGSPVPGCS</sequence>
<organism evidence="2 3">
    <name type="scientific">Digitaria exilis</name>
    <dbReference type="NCBI Taxonomy" id="1010633"/>
    <lineage>
        <taxon>Eukaryota</taxon>
        <taxon>Viridiplantae</taxon>
        <taxon>Streptophyta</taxon>
        <taxon>Embryophyta</taxon>
        <taxon>Tracheophyta</taxon>
        <taxon>Spermatophyta</taxon>
        <taxon>Magnoliopsida</taxon>
        <taxon>Liliopsida</taxon>
        <taxon>Poales</taxon>
        <taxon>Poaceae</taxon>
        <taxon>PACMAD clade</taxon>
        <taxon>Panicoideae</taxon>
        <taxon>Panicodae</taxon>
        <taxon>Paniceae</taxon>
        <taxon>Anthephorinae</taxon>
        <taxon>Digitaria</taxon>
    </lineage>
</organism>
<evidence type="ECO:0000313" key="2">
    <source>
        <dbReference type="EMBL" id="KAF8648374.1"/>
    </source>
</evidence>
<keyword evidence="3" id="KW-1185">Reference proteome</keyword>
<feature type="compositionally biased region" description="Basic and acidic residues" evidence="1">
    <location>
        <begin position="48"/>
        <end position="59"/>
    </location>
</feature>
<accession>A0A835A4T2</accession>
<comment type="caution">
    <text evidence="2">The sequence shown here is derived from an EMBL/GenBank/DDBJ whole genome shotgun (WGS) entry which is preliminary data.</text>
</comment>
<evidence type="ECO:0000256" key="1">
    <source>
        <dbReference type="SAM" id="MobiDB-lite"/>
    </source>
</evidence>
<dbReference type="AlphaFoldDB" id="A0A835A4T2"/>
<evidence type="ECO:0000313" key="3">
    <source>
        <dbReference type="Proteomes" id="UP000636709"/>
    </source>
</evidence>
<name>A0A835A4T2_9POAL</name>
<feature type="compositionally biased region" description="Basic and acidic residues" evidence="1">
    <location>
        <begin position="29"/>
        <end position="38"/>
    </location>
</feature>